<feature type="transmembrane region" description="Helical" evidence="6">
    <location>
        <begin position="106"/>
        <end position="129"/>
    </location>
</feature>
<dbReference type="InterPro" id="IPR036259">
    <property type="entry name" value="MFS_trans_sf"/>
</dbReference>
<feature type="transmembrane region" description="Helical" evidence="6">
    <location>
        <begin position="81"/>
        <end position="100"/>
    </location>
</feature>
<gene>
    <name evidence="8" type="ORF">GCM10022214_01590</name>
</gene>
<evidence type="ECO:0000259" key="7">
    <source>
        <dbReference type="PROSITE" id="PS50850"/>
    </source>
</evidence>
<dbReference type="PANTHER" id="PTHR43791:SF100">
    <property type="entry name" value="SUGAR TRANSPORTER"/>
    <property type="match status" value="1"/>
</dbReference>
<dbReference type="CDD" id="cd17319">
    <property type="entry name" value="MFS_ExuT_GudP_like"/>
    <property type="match status" value="1"/>
</dbReference>
<organism evidence="8 9">
    <name type="scientific">Actinomadura miaoliensis</name>
    <dbReference type="NCBI Taxonomy" id="430685"/>
    <lineage>
        <taxon>Bacteria</taxon>
        <taxon>Bacillati</taxon>
        <taxon>Actinomycetota</taxon>
        <taxon>Actinomycetes</taxon>
        <taxon>Streptosporangiales</taxon>
        <taxon>Thermomonosporaceae</taxon>
        <taxon>Actinomadura</taxon>
    </lineage>
</organism>
<dbReference type="PROSITE" id="PS50850">
    <property type="entry name" value="MFS"/>
    <property type="match status" value="1"/>
</dbReference>
<reference evidence="9" key="1">
    <citation type="journal article" date="2019" name="Int. J. Syst. Evol. Microbiol.">
        <title>The Global Catalogue of Microorganisms (GCM) 10K type strain sequencing project: providing services to taxonomists for standard genome sequencing and annotation.</title>
        <authorList>
            <consortium name="The Broad Institute Genomics Platform"/>
            <consortium name="The Broad Institute Genome Sequencing Center for Infectious Disease"/>
            <person name="Wu L."/>
            <person name="Ma J."/>
        </authorList>
    </citation>
    <scope>NUCLEOTIDE SEQUENCE [LARGE SCALE GENOMIC DNA]</scope>
    <source>
        <strain evidence="9">JCM 16702</strain>
    </source>
</reference>
<keyword evidence="9" id="KW-1185">Reference proteome</keyword>
<feature type="transmembrane region" description="Helical" evidence="6">
    <location>
        <begin position="357"/>
        <end position="380"/>
    </location>
</feature>
<evidence type="ECO:0000313" key="9">
    <source>
        <dbReference type="Proteomes" id="UP001500683"/>
    </source>
</evidence>
<dbReference type="InterPro" id="IPR020846">
    <property type="entry name" value="MFS_dom"/>
</dbReference>
<feature type="transmembrane region" description="Helical" evidence="6">
    <location>
        <begin position="141"/>
        <end position="161"/>
    </location>
</feature>
<evidence type="ECO:0000256" key="5">
    <source>
        <dbReference type="ARBA" id="ARBA00023136"/>
    </source>
</evidence>
<feature type="transmembrane region" description="Helical" evidence="6">
    <location>
        <begin position="392"/>
        <end position="412"/>
    </location>
</feature>
<evidence type="ECO:0000256" key="4">
    <source>
        <dbReference type="ARBA" id="ARBA00022989"/>
    </source>
</evidence>
<sequence>MTTAATVPARRWTYVIPVAAIMYMLAYLDRNNVSIILPYMDEDFPLSGSAKGMAGGIFFVGYMFLQIPAAVLAARWSARKTVFILMIAWGLAAMACGLVRSETQLYVARFVLGVFEGGVWPAVLILLASWFPLRERARANALWMACLPISSILMAPLSGWMLDHLDWRTVFVAQGLPPLVWAVVWWFAIADRPSQARWVSPEERAHVEGALAEDEAAKPSAGQAGYGQTLRDRRVQLLVLVYFCWITGFYGFNLWLPSVIKSMTGDASATAVGWLTAVPYTVALAAMLYNAARSDRTGNRRAAVAVPQVVAIAGLLAGQLVHGGIAQMALLCVVAAGVYAPYGPFWAMPAQVLRFEVIAVAMGLINALGNLGGFMGPYLVGWLTDLTGSQDAGFVALAGFLAAGAAVSWFCLRPASPVGDHAVAAQRTA</sequence>
<keyword evidence="3 6" id="KW-0812">Transmembrane</keyword>
<feature type="transmembrane region" description="Helical" evidence="6">
    <location>
        <begin position="237"/>
        <end position="256"/>
    </location>
</feature>
<evidence type="ECO:0000256" key="3">
    <source>
        <dbReference type="ARBA" id="ARBA00022692"/>
    </source>
</evidence>
<keyword evidence="5 6" id="KW-0472">Membrane</keyword>
<dbReference type="InterPro" id="IPR011701">
    <property type="entry name" value="MFS"/>
</dbReference>
<comment type="caution">
    <text evidence="8">The sequence shown here is derived from an EMBL/GenBank/DDBJ whole genome shotgun (WGS) entry which is preliminary data.</text>
</comment>
<keyword evidence="4 6" id="KW-1133">Transmembrane helix</keyword>
<dbReference type="Pfam" id="PF07690">
    <property type="entry name" value="MFS_1"/>
    <property type="match status" value="1"/>
</dbReference>
<name>A0ABP7UWX6_9ACTN</name>
<keyword evidence="2" id="KW-0813">Transport</keyword>
<dbReference type="SUPFAM" id="SSF103473">
    <property type="entry name" value="MFS general substrate transporter"/>
    <property type="match status" value="1"/>
</dbReference>
<dbReference type="Proteomes" id="UP001500683">
    <property type="component" value="Unassembled WGS sequence"/>
</dbReference>
<accession>A0ABP7UWX6</accession>
<evidence type="ECO:0000313" key="8">
    <source>
        <dbReference type="EMBL" id="GAA4054441.1"/>
    </source>
</evidence>
<feature type="transmembrane region" description="Helical" evidence="6">
    <location>
        <begin position="12"/>
        <end position="28"/>
    </location>
</feature>
<comment type="subcellular location">
    <subcellularLocation>
        <location evidence="1">Cell membrane</location>
        <topology evidence="1">Multi-pass membrane protein</topology>
    </subcellularLocation>
</comment>
<dbReference type="EMBL" id="BAAAZG010000001">
    <property type="protein sequence ID" value="GAA4054441.1"/>
    <property type="molecule type" value="Genomic_DNA"/>
</dbReference>
<dbReference type="Gene3D" id="1.20.1250.20">
    <property type="entry name" value="MFS general substrate transporter like domains"/>
    <property type="match status" value="2"/>
</dbReference>
<feature type="transmembrane region" description="Helical" evidence="6">
    <location>
        <begin position="167"/>
        <end position="188"/>
    </location>
</feature>
<dbReference type="RefSeq" id="WP_344939302.1">
    <property type="nucleotide sequence ID" value="NZ_BAAAZG010000001.1"/>
</dbReference>
<evidence type="ECO:0000256" key="1">
    <source>
        <dbReference type="ARBA" id="ARBA00004651"/>
    </source>
</evidence>
<proteinExistence type="predicted"/>
<feature type="transmembrane region" description="Helical" evidence="6">
    <location>
        <begin position="302"/>
        <end position="321"/>
    </location>
</feature>
<evidence type="ECO:0000256" key="6">
    <source>
        <dbReference type="SAM" id="Phobius"/>
    </source>
</evidence>
<evidence type="ECO:0000256" key="2">
    <source>
        <dbReference type="ARBA" id="ARBA00022448"/>
    </source>
</evidence>
<feature type="transmembrane region" description="Helical" evidence="6">
    <location>
        <begin position="268"/>
        <end position="290"/>
    </location>
</feature>
<feature type="transmembrane region" description="Helical" evidence="6">
    <location>
        <begin position="327"/>
        <end position="345"/>
    </location>
</feature>
<protein>
    <submittedName>
        <fullName evidence="8">MFS transporter</fullName>
    </submittedName>
</protein>
<feature type="domain" description="Major facilitator superfamily (MFS) profile" evidence="7">
    <location>
        <begin position="15"/>
        <end position="416"/>
    </location>
</feature>
<feature type="transmembrane region" description="Helical" evidence="6">
    <location>
        <begin position="53"/>
        <end position="74"/>
    </location>
</feature>
<dbReference type="PANTHER" id="PTHR43791">
    <property type="entry name" value="PERMEASE-RELATED"/>
    <property type="match status" value="1"/>
</dbReference>